<keyword evidence="2" id="KW-0503">Monooxygenase</keyword>
<reference evidence="3" key="1">
    <citation type="journal article" date="2019" name="Int. J. Syst. Evol. Microbiol.">
        <title>The Global Catalogue of Microorganisms (GCM) 10K type strain sequencing project: providing services to taxonomists for standard genome sequencing and annotation.</title>
        <authorList>
            <consortium name="The Broad Institute Genomics Platform"/>
            <consortium name="The Broad Institute Genome Sequencing Center for Infectious Disease"/>
            <person name="Wu L."/>
            <person name="Ma J."/>
        </authorList>
    </citation>
    <scope>NUCLEOTIDE SEQUENCE [LARGE SCALE GENOMIC DNA]</scope>
    <source>
        <strain evidence="3">TBRC 1826</strain>
    </source>
</reference>
<comment type="caution">
    <text evidence="2">The sequence shown here is derived from an EMBL/GenBank/DDBJ whole genome shotgun (WGS) entry which is preliminary data.</text>
</comment>
<evidence type="ECO:0000313" key="3">
    <source>
        <dbReference type="Proteomes" id="UP001595847"/>
    </source>
</evidence>
<dbReference type="InterPro" id="IPR036188">
    <property type="entry name" value="FAD/NAD-bd_sf"/>
</dbReference>
<dbReference type="SUPFAM" id="SSF51905">
    <property type="entry name" value="FAD/NAD(P)-binding domain"/>
    <property type="match status" value="1"/>
</dbReference>
<accession>A0ABV8FJK4</accession>
<organism evidence="2 3">
    <name type="scientific">Nocardiopsis sediminis</name>
    <dbReference type="NCBI Taxonomy" id="1778267"/>
    <lineage>
        <taxon>Bacteria</taxon>
        <taxon>Bacillati</taxon>
        <taxon>Actinomycetota</taxon>
        <taxon>Actinomycetes</taxon>
        <taxon>Streptosporangiales</taxon>
        <taxon>Nocardiopsidaceae</taxon>
        <taxon>Nocardiopsis</taxon>
    </lineage>
</organism>
<gene>
    <name evidence="2" type="ORF">ACFOVU_08755</name>
</gene>
<evidence type="ECO:0000259" key="1">
    <source>
        <dbReference type="Pfam" id="PF17885"/>
    </source>
</evidence>
<protein>
    <submittedName>
        <fullName evidence="2">Styrene monooxygenase/indole monooxygenase family protein</fullName>
    </submittedName>
</protein>
<dbReference type="InterPro" id="IPR041654">
    <property type="entry name" value="StyA_sbd"/>
</dbReference>
<feature type="domain" description="Styrene monooxygenase StyA putative substrate binding" evidence="1">
    <location>
        <begin position="147"/>
        <end position="252"/>
    </location>
</feature>
<keyword evidence="2" id="KW-0560">Oxidoreductase</keyword>
<dbReference type="GO" id="GO:0004497">
    <property type="term" value="F:monooxygenase activity"/>
    <property type="evidence" value="ECO:0007669"/>
    <property type="project" value="UniProtKB-KW"/>
</dbReference>
<name>A0ABV8FJK4_9ACTN</name>
<dbReference type="Gene3D" id="3.50.50.60">
    <property type="entry name" value="FAD/NAD(P)-binding domain"/>
    <property type="match status" value="3"/>
</dbReference>
<keyword evidence="3" id="KW-1185">Reference proteome</keyword>
<dbReference type="Proteomes" id="UP001595847">
    <property type="component" value="Unassembled WGS sequence"/>
</dbReference>
<proteinExistence type="predicted"/>
<dbReference type="RefSeq" id="WP_378531674.1">
    <property type="nucleotide sequence ID" value="NZ_JBHSBH010000006.1"/>
</dbReference>
<evidence type="ECO:0000313" key="2">
    <source>
        <dbReference type="EMBL" id="MFC3996002.1"/>
    </source>
</evidence>
<dbReference type="Pfam" id="PF17885">
    <property type="entry name" value="Smoa_sbd"/>
    <property type="match status" value="1"/>
</dbReference>
<sequence>MRKILIVGGGQAGLQLALSLRHHDYDVTLMTARTAEELYYGRAVSVQIMHGNRLGPERELGLNRWDDDAPTIKGLTVRSAGVPGVLDPFDFTGWYPSPAQSIDERLKMSEWMHRFDERGGKTIIHAVTSDDLDGLAPMFDLIVVAAGHSGLAEMFPVDTERSPEARGPVPTAMAYVDNVVEGPDHDNVVVDFLPSGAALCTLPSYAANGPCRLVYFHGGYNATLADWPTRIGAEEHWDRMLAWMRDEVPGQYDLFAKAGLIDEKAATIDYATPQVRKPIAALPCGASVLGMGDTLITVSTSLQQEADNAAVSAERYLQAILDHGDRPFDEEFMQGAFDAYYDHAQHFSGRLGTILHSAAPAVLEAFTQANADQALADRFAYGFEDPADFAGWLAAD</sequence>
<dbReference type="EMBL" id="JBHSBH010000006">
    <property type="protein sequence ID" value="MFC3996002.1"/>
    <property type="molecule type" value="Genomic_DNA"/>
</dbReference>